<feature type="domain" description="DUF8205" evidence="1">
    <location>
        <begin position="6"/>
        <end position="194"/>
    </location>
</feature>
<evidence type="ECO:0000313" key="3">
    <source>
        <dbReference type="Proteomes" id="UP001215598"/>
    </source>
</evidence>
<dbReference type="EMBL" id="JARKIB010000411">
    <property type="protein sequence ID" value="KAJ7710223.1"/>
    <property type="molecule type" value="Genomic_DNA"/>
</dbReference>
<dbReference type="AlphaFoldDB" id="A0AAD7H247"/>
<protein>
    <recommendedName>
        <fullName evidence="1">DUF8205 domain-containing protein</fullName>
    </recommendedName>
</protein>
<reference evidence="2" key="1">
    <citation type="submission" date="2023-03" db="EMBL/GenBank/DDBJ databases">
        <title>Massive genome expansion in bonnet fungi (Mycena s.s.) driven by repeated elements and novel gene families across ecological guilds.</title>
        <authorList>
            <consortium name="Lawrence Berkeley National Laboratory"/>
            <person name="Harder C.B."/>
            <person name="Miyauchi S."/>
            <person name="Viragh M."/>
            <person name="Kuo A."/>
            <person name="Thoen E."/>
            <person name="Andreopoulos B."/>
            <person name="Lu D."/>
            <person name="Skrede I."/>
            <person name="Drula E."/>
            <person name="Henrissat B."/>
            <person name="Morin E."/>
            <person name="Kohler A."/>
            <person name="Barry K."/>
            <person name="LaButti K."/>
            <person name="Morin E."/>
            <person name="Salamov A."/>
            <person name="Lipzen A."/>
            <person name="Mereny Z."/>
            <person name="Hegedus B."/>
            <person name="Baldrian P."/>
            <person name="Stursova M."/>
            <person name="Weitz H."/>
            <person name="Taylor A."/>
            <person name="Grigoriev I.V."/>
            <person name="Nagy L.G."/>
            <person name="Martin F."/>
            <person name="Kauserud H."/>
        </authorList>
    </citation>
    <scope>NUCLEOTIDE SEQUENCE</scope>
    <source>
        <strain evidence="2">CBHHK182m</strain>
    </source>
</reference>
<feature type="non-terminal residue" evidence="2">
    <location>
        <position position="202"/>
    </location>
</feature>
<evidence type="ECO:0000259" key="1">
    <source>
        <dbReference type="Pfam" id="PF26632"/>
    </source>
</evidence>
<comment type="caution">
    <text evidence="2">The sequence shown here is derived from an EMBL/GenBank/DDBJ whole genome shotgun (WGS) entry which is preliminary data.</text>
</comment>
<proteinExistence type="predicted"/>
<dbReference type="InterPro" id="IPR058518">
    <property type="entry name" value="DUF8205"/>
</dbReference>
<gene>
    <name evidence="2" type="ORF">B0H16DRAFT_1344214</name>
</gene>
<accession>A0AAD7H247</accession>
<organism evidence="2 3">
    <name type="scientific">Mycena metata</name>
    <dbReference type="NCBI Taxonomy" id="1033252"/>
    <lineage>
        <taxon>Eukaryota</taxon>
        <taxon>Fungi</taxon>
        <taxon>Dikarya</taxon>
        <taxon>Basidiomycota</taxon>
        <taxon>Agaricomycotina</taxon>
        <taxon>Agaricomycetes</taxon>
        <taxon>Agaricomycetidae</taxon>
        <taxon>Agaricales</taxon>
        <taxon>Marasmiineae</taxon>
        <taxon>Mycenaceae</taxon>
        <taxon>Mycena</taxon>
    </lineage>
</organism>
<dbReference type="Pfam" id="PF26632">
    <property type="entry name" value="DUF8205"/>
    <property type="match status" value="1"/>
</dbReference>
<dbReference type="Proteomes" id="UP001215598">
    <property type="component" value="Unassembled WGS sequence"/>
</dbReference>
<keyword evidence="3" id="KW-1185">Reference proteome</keyword>
<sequence length="202" mass="21913">QTLSVSPYLNAHLQMCFILAFDLMRRPRSDESFMARVDIGVEPTDILQFLSIYSGQPTGGKVPGMVQLNVFTPLRNDFLGDAGLTAWRNTRLSLDGEPQAGRPVGTVIVSKANALYSAIQIVIMEPAFDVLRGSPTFTQISGLTGKSTQKPVDVGSCLEIMNKHIHADSKNQLSLRMEMTPGNIQVIRDAAEGKLGAARGPN</sequence>
<evidence type="ECO:0000313" key="2">
    <source>
        <dbReference type="EMBL" id="KAJ7710223.1"/>
    </source>
</evidence>
<name>A0AAD7H247_9AGAR</name>